<dbReference type="PRINTS" id="PR00035">
    <property type="entry name" value="HTHGNTR"/>
</dbReference>
<dbReference type="InterPro" id="IPR036388">
    <property type="entry name" value="WH-like_DNA-bd_sf"/>
</dbReference>
<evidence type="ECO:0000256" key="3">
    <source>
        <dbReference type="ARBA" id="ARBA00023163"/>
    </source>
</evidence>
<evidence type="ECO:0000313" key="6">
    <source>
        <dbReference type="EMBL" id="MFB9554216.1"/>
    </source>
</evidence>
<keyword evidence="2" id="KW-0238">DNA-binding</keyword>
<dbReference type="Gene3D" id="1.10.10.10">
    <property type="entry name" value="Winged helix-like DNA-binding domain superfamily/Winged helix DNA-binding domain"/>
    <property type="match status" value="1"/>
</dbReference>
<organism evidence="6 7">
    <name type="scientific">Streptomyces roseoviridis</name>
    <dbReference type="NCBI Taxonomy" id="67361"/>
    <lineage>
        <taxon>Bacteria</taxon>
        <taxon>Bacillati</taxon>
        <taxon>Actinomycetota</taxon>
        <taxon>Actinomycetes</taxon>
        <taxon>Kitasatosporales</taxon>
        <taxon>Streptomycetaceae</taxon>
        <taxon>Streptomyces</taxon>
    </lineage>
</organism>
<dbReference type="Proteomes" id="UP001589716">
    <property type="component" value="Unassembled WGS sequence"/>
</dbReference>
<dbReference type="RefSeq" id="WP_345486836.1">
    <property type="nucleotide sequence ID" value="NZ_BAAAWU010000001.1"/>
</dbReference>
<feature type="compositionally biased region" description="Basic and acidic residues" evidence="4">
    <location>
        <begin position="245"/>
        <end position="265"/>
    </location>
</feature>
<evidence type="ECO:0000313" key="7">
    <source>
        <dbReference type="Proteomes" id="UP001589716"/>
    </source>
</evidence>
<keyword evidence="7" id="KW-1185">Reference proteome</keyword>
<keyword evidence="1" id="KW-0805">Transcription regulation</keyword>
<reference evidence="6 7" key="1">
    <citation type="submission" date="2024-09" db="EMBL/GenBank/DDBJ databases">
        <authorList>
            <person name="Sun Q."/>
            <person name="Mori K."/>
        </authorList>
    </citation>
    <scope>NUCLEOTIDE SEQUENCE [LARGE SCALE GENOMIC DNA]</scope>
    <source>
        <strain evidence="6 7">JCM 4414</strain>
    </source>
</reference>
<dbReference type="InterPro" id="IPR036390">
    <property type="entry name" value="WH_DNA-bd_sf"/>
</dbReference>
<gene>
    <name evidence="6" type="ORF">ACFFTP_08430</name>
</gene>
<dbReference type="InterPro" id="IPR000524">
    <property type="entry name" value="Tscrpt_reg_HTH_GntR"/>
</dbReference>
<dbReference type="PROSITE" id="PS50949">
    <property type="entry name" value="HTH_GNTR"/>
    <property type="match status" value="1"/>
</dbReference>
<feature type="domain" description="HTH gntR-type" evidence="5">
    <location>
        <begin position="9"/>
        <end position="77"/>
    </location>
</feature>
<dbReference type="PANTHER" id="PTHR43537">
    <property type="entry name" value="TRANSCRIPTIONAL REGULATOR, GNTR FAMILY"/>
    <property type="match status" value="1"/>
</dbReference>
<dbReference type="SMART" id="SM00345">
    <property type="entry name" value="HTH_GNTR"/>
    <property type="match status" value="1"/>
</dbReference>
<accession>A0ABV5QL56</accession>
<keyword evidence="3" id="KW-0804">Transcription</keyword>
<proteinExistence type="predicted"/>
<comment type="caution">
    <text evidence="6">The sequence shown here is derived from an EMBL/GenBank/DDBJ whole genome shotgun (WGS) entry which is preliminary data.</text>
</comment>
<sequence>MALKAAGRTSLTDSVVEQLRAQLAEGEWAVGDRIPTEHELAQTLGVGRNTVREAVRVLVHSGLLESRQGNGTFVRSTADPAAVLHGVRHAGARDVLELRAALEAEAARLAAVRRDTHDLLRLRAALATLREEGDRDADADLAFHLAVVEATHNAAFREVYRFFSAQVHEVLVHALGDHAMPPVDIDAHEALVAAIEAGDEDAAEAGARELLRVPLATVAALTDAPEGGAAKDDGAADDGVAAGRAAKDRSAEDRVTRDRAAGADR</sequence>
<feature type="region of interest" description="Disordered" evidence="4">
    <location>
        <begin position="223"/>
        <end position="265"/>
    </location>
</feature>
<dbReference type="EMBL" id="JBHMCT010000007">
    <property type="protein sequence ID" value="MFB9554216.1"/>
    <property type="molecule type" value="Genomic_DNA"/>
</dbReference>
<dbReference type="Pfam" id="PF00392">
    <property type="entry name" value="GntR"/>
    <property type="match status" value="1"/>
</dbReference>
<name>A0ABV5QL56_9ACTN</name>
<dbReference type="PANTHER" id="PTHR43537:SF47">
    <property type="entry name" value="REGULATORY PROTEIN GNTR HTH"/>
    <property type="match status" value="1"/>
</dbReference>
<dbReference type="SUPFAM" id="SSF48008">
    <property type="entry name" value="GntR ligand-binding domain-like"/>
    <property type="match status" value="1"/>
</dbReference>
<evidence type="ECO:0000259" key="5">
    <source>
        <dbReference type="PROSITE" id="PS50949"/>
    </source>
</evidence>
<dbReference type="SMART" id="SM00895">
    <property type="entry name" value="FCD"/>
    <property type="match status" value="1"/>
</dbReference>
<evidence type="ECO:0000256" key="1">
    <source>
        <dbReference type="ARBA" id="ARBA00023015"/>
    </source>
</evidence>
<dbReference type="SUPFAM" id="SSF46785">
    <property type="entry name" value="Winged helix' DNA-binding domain"/>
    <property type="match status" value="1"/>
</dbReference>
<evidence type="ECO:0000256" key="4">
    <source>
        <dbReference type="SAM" id="MobiDB-lite"/>
    </source>
</evidence>
<dbReference type="InterPro" id="IPR011711">
    <property type="entry name" value="GntR_C"/>
</dbReference>
<dbReference type="Pfam" id="PF07729">
    <property type="entry name" value="FCD"/>
    <property type="match status" value="1"/>
</dbReference>
<evidence type="ECO:0000256" key="2">
    <source>
        <dbReference type="ARBA" id="ARBA00023125"/>
    </source>
</evidence>
<dbReference type="Gene3D" id="1.20.120.530">
    <property type="entry name" value="GntR ligand-binding domain-like"/>
    <property type="match status" value="1"/>
</dbReference>
<protein>
    <submittedName>
        <fullName evidence="6">FadR/GntR family transcriptional regulator</fullName>
    </submittedName>
</protein>
<dbReference type="InterPro" id="IPR008920">
    <property type="entry name" value="TF_FadR/GntR_C"/>
</dbReference>
<dbReference type="CDD" id="cd07377">
    <property type="entry name" value="WHTH_GntR"/>
    <property type="match status" value="1"/>
</dbReference>